<accession>A0ABQ0E7M2</accession>
<dbReference type="Proteomes" id="UP001628192">
    <property type="component" value="Unassembled WGS sequence"/>
</dbReference>
<sequence length="144" mass="16542">MAEGMHFYGYLNRTDENARSQYENLMQRAFILVNTTPHWSGFSAALEGLYHGTPVLTHDTKIFEQVTKKAINFCFECKNDVDDIVQALHEIFSISDDGYANISMAAHAAAKKCNWDSYTAKIISHIKKCRLEIENESHETRRKH</sequence>
<evidence type="ECO:0008006" key="3">
    <source>
        <dbReference type="Google" id="ProtNLM"/>
    </source>
</evidence>
<dbReference type="SUPFAM" id="SSF53756">
    <property type="entry name" value="UDP-Glycosyltransferase/glycogen phosphorylase"/>
    <property type="match status" value="1"/>
</dbReference>
<dbReference type="EMBL" id="BAAFSG010000001">
    <property type="protein sequence ID" value="GAB1253616.1"/>
    <property type="molecule type" value="Genomic_DNA"/>
</dbReference>
<gene>
    <name evidence="1" type="ORF">Defa_11030</name>
</gene>
<comment type="caution">
    <text evidence="1">The sequence shown here is derived from an EMBL/GenBank/DDBJ whole genome shotgun (WGS) entry which is preliminary data.</text>
</comment>
<evidence type="ECO:0000313" key="1">
    <source>
        <dbReference type="EMBL" id="GAB1253616.1"/>
    </source>
</evidence>
<evidence type="ECO:0000313" key="2">
    <source>
        <dbReference type="Proteomes" id="UP001628192"/>
    </source>
</evidence>
<name>A0ABQ0E7M2_9BACT</name>
<keyword evidence="2" id="KW-1185">Reference proteome</keyword>
<reference evidence="1 2" key="1">
    <citation type="journal article" date="2025" name="Int. J. Syst. Evol. Microbiol.">
        <title>Desulfovibrio falkowii sp. nov., Porphyromonas miyakawae sp. nov., Mediterraneibacter flintii sp. nov. and Owariibacterium komagatae gen. nov., sp. nov., isolated from human faeces.</title>
        <authorList>
            <person name="Hamaguchi T."/>
            <person name="Ohara M."/>
            <person name="Hisatomi A."/>
            <person name="Sekiguchi K."/>
            <person name="Takeda J.I."/>
            <person name="Ueyama J."/>
            <person name="Ito M."/>
            <person name="Nishiwaki H."/>
            <person name="Ogi T."/>
            <person name="Hirayama M."/>
            <person name="Ohkuma M."/>
            <person name="Sakamoto M."/>
            <person name="Ohno K."/>
        </authorList>
    </citation>
    <scope>NUCLEOTIDE SEQUENCE [LARGE SCALE GENOMIC DNA]</scope>
    <source>
        <strain evidence="1 2">13CB8C</strain>
    </source>
</reference>
<dbReference type="Gene3D" id="3.40.50.2000">
    <property type="entry name" value="Glycogen Phosphorylase B"/>
    <property type="match status" value="1"/>
</dbReference>
<proteinExistence type="predicted"/>
<organism evidence="1 2">
    <name type="scientific">Desulfovibrio falkowii</name>
    <dbReference type="NCBI Taxonomy" id="3136602"/>
    <lineage>
        <taxon>Bacteria</taxon>
        <taxon>Pseudomonadati</taxon>
        <taxon>Thermodesulfobacteriota</taxon>
        <taxon>Desulfovibrionia</taxon>
        <taxon>Desulfovibrionales</taxon>
        <taxon>Desulfovibrionaceae</taxon>
        <taxon>Desulfovibrio</taxon>
    </lineage>
</organism>
<protein>
    <recommendedName>
        <fullName evidence="3">Glycosyl transferase family 1 domain-containing protein</fullName>
    </recommendedName>
</protein>